<sequence>MPSPKSHGRSGGPAKSRKGRPPEKASSFHGRGAATVAEEMLPRPRTVPDLLSGRRSAVTAVEDPASGKFPARLTKLLLHVTVQRSPGALHVLMPPEATVEQLIAAVLGEYVKDGRRPFLPSGRASGFDLHYSQFSLESLDRDQKLMDLGSRNFFLCPSAEPTVGSYGAAEATTSASNCSREADKPTNKKGLNWLKFVDFLF</sequence>
<reference evidence="3" key="1">
    <citation type="submission" date="2019-12" db="EMBL/GenBank/DDBJ databases">
        <authorList>
            <person name="Scholes J."/>
        </authorList>
    </citation>
    <scope>NUCLEOTIDE SEQUENCE</scope>
</reference>
<protein>
    <recommendedName>
        <fullName evidence="2">DUF7054 domain-containing protein</fullName>
    </recommendedName>
</protein>
<keyword evidence="4" id="KW-1185">Reference proteome</keyword>
<feature type="domain" description="DUF7054" evidence="2">
    <location>
        <begin position="73"/>
        <end position="156"/>
    </location>
</feature>
<evidence type="ECO:0000256" key="1">
    <source>
        <dbReference type="SAM" id="MobiDB-lite"/>
    </source>
</evidence>
<name>A0A9N7NEP4_STRHE</name>
<accession>A0A9N7NEP4</accession>
<dbReference type="PANTHER" id="PTHR33270:SF24">
    <property type="entry name" value="EXPRESSED PROTEIN"/>
    <property type="match status" value="1"/>
</dbReference>
<evidence type="ECO:0000313" key="4">
    <source>
        <dbReference type="Proteomes" id="UP001153555"/>
    </source>
</evidence>
<comment type="caution">
    <text evidence="3">The sequence shown here is derived from an EMBL/GenBank/DDBJ whole genome shotgun (WGS) entry which is preliminary data.</text>
</comment>
<evidence type="ECO:0000313" key="3">
    <source>
        <dbReference type="EMBL" id="CAA0828285.1"/>
    </source>
</evidence>
<dbReference type="PANTHER" id="PTHR33270">
    <property type="entry name" value="BNAC05G50380D PROTEIN"/>
    <property type="match status" value="1"/>
</dbReference>
<dbReference type="EMBL" id="CACSLK010027752">
    <property type="protein sequence ID" value="CAA0828285.1"/>
    <property type="molecule type" value="Genomic_DNA"/>
</dbReference>
<evidence type="ECO:0000259" key="2">
    <source>
        <dbReference type="Pfam" id="PF23156"/>
    </source>
</evidence>
<feature type="region of interest" description="Disordered" evidence="1">
    <location>
        <begin position="1"/>
        <end position="49"/>
    </location>
</feature>
<dbReference type="Proteomes" id="UP001153555">
    <property type="component" value="Unassembled WGS sequence"/>
</dbReference>
<organism evidence="3 4">
    <name type="scientific">Striga hermonthica</name>
    <name type="common">Purple witchweed</name>
    <name type="synonym">Buchnera hermonthica</name>
    <dbReference type="NCBI Taxonomy" id="68872"/>
    <lineage>
        <taxon>Eukaryota</taxon>
        <taxon>Viridiplantae</taxon>
        <taxon>Streptophyta</taxon>
        <taxon>Embryophyta</taxon>
        <taxon>Tracheophyta</taxon>
        <taxon>Spermatophyta</taxon>
        <taxon>Magnoliopsida</taxon>
        <taxon>eudicotyledons</taxon>
        <taxon>Gunneridae</taxon>
        <taxon>Pentapetalae</taxon>
        <taxon>asterids</taxon>
        <taxon>lamiids</taxon>
        <taxon>Lamiales</taxon>
        <taxon>Orobanchaceae</taxon>
        <taxon>Buchnereae</taxon>
        <taxon>Striga</taxon>
    </lineage>
</organism>
<proteinExistence type="predicted"/>
<dbReference type="AlphaFoldDB" id="A0A9N7NEP4"/>
<dbReference type="Pfam" id="PF23156">
    <property type="entry name" value="DUF7054"/>
    <property type="match status" value="1"/>
</dbReference>
<dbReference type="InterPro" id="IPR055482">
    <property type="entry name" value="DUF7054"/>
</dbReference>
<gene>
    <name evidence="3" type="ORF">SHERM_23980</name>
</gene>
<dbReference type="OrthoDB" id="651546at2759"/>
<dbReference type="InterPro" id="IPR040358">
    <property type="entry name" value="At4g22758-like"/>
</dbReference>